<dbReference type="PIRSF" id="PIRSF006221">
    <property type="entry name" value="Ketosamine-3-kinase"/>
    <property type="match status" value="1"/>
</dbReference>
<dbReference type="PANTHER" id="PTHR12149">
    <property type="entry name" value="FRUCTOSAMINE 3 KINASE-RELATED PROTEIN"/>
    <property type="match status" value="1"/>
</dbReference>
<protein>
    <submittedName>
        <fullName evidence="1">Ribulosamine/erythrulosamine 3-kinase potentially involved in protein deglycation</fullName>
    </submittedName>
</protein>
<evidence type="ECO:0000313" key="1">
    <source>
        <dbReference type="EMBL" id="VAW80846.1"/>
    </source>
</evidence>
<accession>A0A3B0ZJG8</accession>
<reference evidence="1" key="1">
    <citation type="submission" date="2018-06" db="EMBL/GenBank/DDBJ databases">
        <authorList>
            <person name="Zhirakovskaya E."/>
        </authorList>
    </citation>
    <scope>NUCLEOTIDE SEQUENCE</scope>
</reference>
<name>A0A3B0ZJG8_9ZZZZ</name>
<dbReference type="InterPro" id="IPR016477">
    <property type="entry name" value="Fructo-/Ketosamine-3-kinase"/>
</dbReference>
<dbReference type="InterPro" id="IPR011009">
    <property type="entry name" value="Kinase-like_dom_sf"/>
</dbReference>
<keyword evidence="1" id="KW-0418">Kinase</keyword>
<dbReference type="GO" id="GO:0016301">
    <property type="term" value="F:kinase activity"/>
    <property type="evidence" value="ECO:0007669"/>
    <property type="project" value="UniProtKB-KW"/>
</dbReference>
<sequence length="299" mass="33427">MPIWNAIVTAINSVTAGVFSLSSQEAIRGGCINEAWKLSGVMQTGDSIVPCHYFVKLNDKQRSSMFTAESEALLQIAATKTVSVPQPIVSGVTAEQCWLVLEYIELTTAVSAVQLGRQLADMHRHTADSFGWHRNNTIGSTVQINKKTNSWIEFWREQRLGYQLQLAAQQGYGGQLQQLGQCLMSKLDIFFDQYNPSASLLHGDLWGGNWSGTSNGNPVIFDPATYYGDRETDIAMTELFGGFPPDFYAAYTEQWPLQSNYPIRKKLYNLYHILNHLNLFGESYSAQAESMMKSLLAEI</sequence>
<dbReference type="PANTHER" id="PTHR12149:SF8">
    <property type="entry name" value="PROTEIN-RIBULOSAMINE 3-KINASE"/>
    <property type="match status" value="1"/>
</dbReference>
<dbReference type="SUPFAM" id="SSF56112">
    <property type="entry name" value="Protein kinase-like (PK-like)"/>
    <property type="match status" value="1"/>
</dbReference>
<dbReference type="AlphaFoldDB" id="A0A3B0ZJG8"/>
<dbReference type="Pfam" id="PF03881">
    <property type="entry name" value="Fructosamin_kin"/>
    <property type="match status" value="1"/>
</dbReference>
<organism evidence="1">
    <name type="scientific">hydrothermal vent metagenome</name>
    <dbReference type="NCBI Taxonomy" id="652676"/>
    <lineage>
        <taxon>unclassified sequences</taxon>
        <taxon>metagenomes</taxon>
        <taxon>ecological metagenomes</taxon>
    </lineage>
</organism>
<gene>
    <name evidence="1" type="ORF">MNBD_GAMMA12-2410</name>
</gene>
<dbReference type="EMBL" id="UOFL01000205">
    <property type="protein sequence ID" value="VAW80846.1"/>
    <property type="molecule type" value="Genomic_DNA"/>
</dbReference>
<dbReference type="Gene3D" id="3.30.200.20">
    <property type="entry name" value="Phosphorylase Kinase, domain 1"/>
    <property type="match status" value="1"/>
</dbReference>
<keyword evidence="1" id="KW-0808">Transferase</keyword>
<proteinExistence type="predicted"/>
<dbReference type="Gene3D" id="3.90.1200.10">
    <property type="match status" value="1"/>
</dbReference>